<evidence type="ECO:0000256" key="3">
    <source>
        <dbReference type="ARBA" id="ARBA00022475"/>
    </source>
</evidence>
<keyword evidence="5 9" id="KW-0653">Protein transport</keyword>
<dbReference type="InterPro" id="IPR006312">
    <property type="entry name" value="TatA/E"/>
</dbReference>
<evidence type="ECO:0000256" key="9">
    <source>
        <dbReference type="HAMAP-Rule" id="MF_00236"/>
    </source>
</evidence>
<evidence type="ECO:0000256" key="5">
    <source>
        <dbReference type="ARBA" id="ARBA00022927"/>
    </source>
</evidence>
<keyword evidence="3 9" id="KW-1003">Cell membrane</keyword>
<evidence type="ECO:0000313" key="11">
    <source>
        <dbReference type="Proteomes" id="UP000230956"/>
    </source>
</evidence>
<evidence type="ECO:0000256" key="1">
    <source>
        <dbReference type="ARBA" id="ARBA00004162"/>
    </source>
</evidence>
<keyword evidence="7 9" id="KW-0811">Translocation</keyword>
<reference evidence="11" key="1">
    <citation type="submission" date="2017-09" db="EMBL/GenBank/DDBJ databases">
        <title>Depth-based differentiation of microbial function through sediment-hosted aquifers and enrichment of novel symbionts in the deep terrestrial subsurface.</title>
        <authorList>
            <person name="Probst A.J."/>
            <person name="Ladd B."/>
            <person name="Jarett J.K."/>
            <person name="Geller-Mcgrath D.E."/>
            <person name="Sieber C.M.K."/>
            <person name="Emerson J.B."/>
            <person name="Anantharaman K."/>
            <person name="Thomas B.C."/>
            <person name="Malmstrom R."/>
            <person name="Stieglmeier M."/>
            <person name="Klingl A."/>
            <person name="Woyke T."/>
            <person name="Ryan C.M."/>
            <person name="Banfield J.F."/>
        </authorList>
    </citation>
    <scope>NUCLEOTIDE SEQUENCE [LARGE SCALE GENOMIC DNA]</scope>
</reference>
<dbReference type="AlphaFoldDB" id="A0A2M7T8W8"/>
<feature type="transmembrane region" description="Helical" evidence="9">
    <location>
        <begin position="6"/>
        <end position="22"/>
    </location>
</feature>
<dbReference type="HAMAP" id="MF_00236">
    <property type="entry name" value="TatA_E"/>
    <property type="match status" value="1"/>
</dbReference>
<comment type="caution">
    <text evidence="10">The sequence shown here is derived from an EMBL/GenBank/DDBJ whole genome shotgun (WGS) entry which is preliminary data.</text>
</comment>
<evidence type="ECO:0000256" key="4">
    <source>
        <dbReference type="ARBA" id="ARBA00022692"/>
    </source>
</evidence>
<evidence type="ECO:0000256" key="2">
    <source>
        <dbReference type="ARBA" id="ARBA00022448"/>
    </source>
</evidence>
<keyword evidence="4 9" id="KW-0812">Transmembrane</keyword>
<keyword evidence="8 9" id="KW-0472">Membrane</keyword>
<dbReference type="NCBIfam" id="TIGR01411">
    <property type="entry name" value="tatAE"/>
    <property type="match status" value="1"/>
</dbReference>
<dbReference type="GO" id="GO:0008320">
    <property type="term" value="F:protein transmembrane transporter activity"/>
    <property type="evidence" value="ECO:0007669"/>
    <property type="project" value="UniProtKB-UniRule"/>
</dbReference>
<evidence type="ECO:0000256" key="8">
    <source>
        <dbReference type="ARBA" id="ARBA00023136"/>
    </source>
</evidence>
<keyword evidence="2 9" id="KW-0813">Transport</keyword>
<dbReference type="Proteomes" id="UP000230956">
    <property type="component" value="Unassembled WGS sequence"/>
</dbReference>
<dbReference type="Pfam" id="PF02416">
    <property type="entry name" value="TatA_B_E"/>
    <property type="match status" value="1"/>
</dbReference>
<keyword evidence="6 9" id="KW-1133">Transmembrane helix</keyword>
<dbReference type="Gene3D" id="1.20.5.3310">
    <property type="match status" value="1"/>
</dbReference>
<dbReference type="NCBIfam" id="NF011430">
    <property type="entry name" value="PRK14861.1"/>
    <property type="match status" value="1"/>
</dbReference>
<organism evidence="10 11">
    <name type="scientific">Candidatus Aquicultor secundus</name>
    <dbReference type="NCBI Taxonomy" id="1973895"/>
    <lineage>
        <taxon>Bacteria</taxon>
        <taxon>Bacillati</taxon>
        <taxon>Actinomycetota</taxon>
        <taxon>Candidatus Aquicultoria</taxon>
        <taxon>Candidatus Aquicultorales</taxon>
        <taxon>Candidatus Aquicultoraceae</taxon>
        <taxon>Candidatus Aquicultor</taxon>
    </lineage>
</organism>
<dbReference type="InterPro" id="IPR003369">
    <property type="entry name" value="TatA/B/E"/>
</dbReference>
<accession>A0A2M7T8W8</accession>
<dbReference type="PANTHER" id="PTHR42982:SF1">
    <property type="entry name" value="SEC-INDEPENDENT PROTEIN TRANSLOCASE PROTEIN TATA"/>
    <property type="match status" value="1"/>
</dbReference>
<evidence type="ECO:0000256" key="6">
    <source>
        <dbReference type="ARBA" id="ARBA00022989"/>
    </source>
</evidence>
<dbReference type="GO" id="GO:0043953">
    <property type="term" value="P:protein transport by the Tat complex"/>
    <property type="evidence" value="ECO:0007669"/>
    <property type="project" value="UniProtKB-UniRule"/>
</dbReference>
<gene>
    <name evidence="9" type="primary">tatA</name>
    <name evidence="10" type="ORF">COY37_04020</name>
</gene>
<name>A0A2M7T8W8_9ACTN</name>
<evidence type="ECO:0000256" key="7">
    <source>
        <dbReference type="ARBA" id="ARBA00023010"/>
    </source>
</evidence>
<dbReference type="GO" id="GO:0033281">
    <property type="term" value="C:TAT protein transport complex"/>
    <property type="evidence" value="ECO:0007669"/>
    <property type="project" value="UniProtKB-UniRule"/>
</dbReference>
<proteinExistence type="inferred from homology"/>
<dbReference type="PANTHER" id="PTHR42982">
    <property type="entry name" value="SEC-INDEPENDENT PROTEIN TRANSLOCASE PROTEIN TATA"/>
    <property type="match status" value="1"/>
</dbReference>
<sequence length="53" mass="5853">MPSLGWPELVIILVIVLVIFGPKKLPGIGKAIGQSIRELKKSSNPKEDKKEEK</sequence>
<dbReference type="PRINTS" id="PR01506">
    <property type="entry name" value="TATBPROTEIN"/>
</dbReference>
<dbReference type="EMBL" id="PFNG01000092">
    <property type="protein sequence ID" value="PIZ40404.1"/>
    <property type="molecule type" value="Genomic_DNA"/>
</dbReference>
<comment type="subunit">
    <text evidence="9">The Tat system comprises two distinct complexes: a TatABC complex, containing multiple copies of TatA, TatB and TatC subunits, and a separate TatA complex, containing only TatA subunits. Substrates initially bind to the TatABC complex, which probably triggers association of the separate TatA complex to form the active translocon.</text>
</comment>
<comment type="similarity">
    <text evidence="9">Belongs to the TatA/E family.</text>
</comment>
<comment type="function">
    <text evidence="9">Part of the twin-arginine translocation (Tat) system that transports large folded proteins containing a characteristic twin-arginine motif in their signal peptide across membranes. TatA could form the protein-conducting channel of the Tat system.</text>
</comment>
<comment type="subcellular location">
    <subcellularLocation>
        <location evidence="1 9">Cell membrane</location>
        <topology evidence="1 9">Single-pass membrane protein</topology>
    </subcellularLocation>
</comment>
<evidence type="ECO:0000313" key="10">
    <source>
        <dbReference type="EMBL" id="PIZ40404.1"/>
    </source>
</evidence>
<protein>
    <recommendedName>
        <fullName evidence="9">Sec-independent protein translocase protein TatA</fullName>
    </recommendedName>
</protein>